<evidence type="ECO:0000313" key="2">
    <source>
        <dbReference type="Proteomes" id="UP001055879"/>
    </source>
</evidence>
<organism evidence="1 2">
    <name type="scientific">Arctium lappa</name>
    <name type="common">Greater burdock</name>
    <name type="synonym">Lappa major</name>
    <dbReference type="NCBI Taxonomy" id="4217"/>
    <lineage>
        <taxon>Eukaryota</taxon>
        <taxon>Viridiplantae</taxon>
        <taxon>Streptophyta</taxon>
        <taxon>Embryophyta</taxon>
        <taxon>Tracheophyta</taxon>
        <taxon>Spermatophyta</taxon>
        <taxon>Magnoliopsida</taxon>
        <taxon>eudicotyledons</taxon>
        <taxon>Gunneridae</taxon>
        <taxon>Pentapetalae</taxon>
        <taxon>asterids</taxon>
        <taxon>campanulids</taxon>
        <taxon>Asterales</taxon>
        <taxon>Asteraceae</taxon>
        <taxon>Carduoideae</taxon>
        <taxon>Cardueae</taxon>
        <taxon>Arctiinae</taxon>
        <taxon>Arctium</taxon>
    </lineage>
</organism>
<protein>
    <submittedName>
        <fullName evidence="1">Uncharacterized protein</fullName>
    </submittedName>
</protein>
<comment type="caution">
    <text evidence="1">The sequence shown here is derived from an EMBL/GenBank/DDBJ whole genome shotgun (WGS) entry which is preliminary data.</text>
</comment>
<proteinExistence type="predicted"/>
<reference evidence="1 2" key="2">
    <citation type="journal article" date="2022" name="Mol. Ecol. Resour.">
        <title>The genomes of chicory, endive, great burdock and yacon provide insights into Asteraceae paleo-polyploidization history and plant inulin production.</title>
        <authorList>
            <person name="Fan W."/>
            <person name="Wang S."/>
            <person name="Wang H."/>
            <person name="Wang A."/>
            <person name="Jiang F."/>
            <person name="Liu H."/>
            <person name="Zhao H."/>
            <person name="Xu D."/>
            <person name="Zhang Y."/>
        </authorList>
    </citation>
    <scope>NUCLEOTIDE SEQUENCE [LARGE SCALE GENOMIC DNA]</scope>
    <source>
        <strain evidence="2">cv. Niubang</strain>
    </source>
</reference>
<name>A0ACB9CQN8_ARCLA</name>
<keyword evidence="2" id="KW-1185">Reference proteome</keyword>
<evidence type="ECO:0000313" key="1">
    <source>
        <dbReference type="EMBL" id="KAI3736498.1"/>
    </source>
</evidence>
<reference evidence="2" key="1">
    <citation type="journal article" date="2022" name="Mol. Ecol. Resour.">
        <title>The genomes of chicory, endive, great burdock and yacon provide insights into Asteraceae palaeo-polyploidization history and plant inulin production.</title>
        <authorList>
            <person name="Fan W."/>
            <person name="Wang S."/>
            <person name="Wang H."/>
            <person name="Wang A."/>
            <person name="Jiang F."/>
            <person name="Liu H."/>
            <person name="Zhao H."/>
            <person name="Xu D."/>
            <person name="Zhang Y."/>
        </authorList>
    </citation>
    <scope>NUCLEOTIDE SEQUENCE [LARGE SCALE GENOMIC DNA]</scope>
    <source>
        <strain evidence="2">cv. Niubang</strain>
    </source>
</reference>
<sequence length="497" mass="55954">MSCWFQVSGGRGPWGDFADYRTGKKGCKVEVVAASMLDWLEKVANGYIHKDYVDGDDIIGCVKSPSLQEMHNPTRFDMLQVNSKLKELVKSGRLSDTRQMFDKLPYRDEVTWTIVISGYVKAFNSPEALSLFSNLWADPAQQMDPFLLSLAFKASSLSFSAKQGESLHGYCIKTDFASSVFVGSALLDMYMKTGKVYEGCRVFDEMPIRNVVSWTTIITGLVHAGFNMEGMSYFANLCRHGMAYDSYTLAIALKACADACLLRTGKEIHTQTLKKGFDTTSFVANTLTTMYNKCGKGEYALYLFEKMRTKDVVSWTTIITAYVQTSQEQQAIQAFLCMRESEVSPNEFTLAAIISGCANTAQIDLGQQFHAHVLHTAGDHSHPQWEDIYNTLGLLSSRGEMFVSGKDMKVMKSLNNLRTTLKRKIMSKKFLLHARLLYESEKHRYLDVSESDANNGSTFLRSQEFQMDYMTKKAKEAKDAMLGKMGDSLGFWPHRLI</sequence>
<gene>
    <name evidence="1" type="ORF">L6452_16040</name>
</gene>
<dbReference type="EMBL" id="CM042050">
    <property type="protein sequence ID" value="KAI3736498.1"/>
    <property type="molecule type" value="Genomic_DNA"/>
</dbReference>
<accession>A0ACB9CQN8</accession>
<dbReference type="Proteomes" id="UP001055879">
    <property type="component" value="Linkage Group LG04"/>
</dbReference>